<protein>
    <submittedName>
        <fullName evidence="3">Porin</fullName>
    </submittedName>
</protein>
<dbReference type="InterPro" id="IPR038673">
    <property type="entry name" value="OprB_sf"/>
</dbReference>
<accession>A0A7W6JEW3</accession>
<dbReference type="GO" id="GO:0008643">
    <property type="term" value="P:carbohydrate transport"/>
    <property type="evidence" value="ECO:0007669"/>
    <property type="project" value="InterPro"/>
</dbReference>
<proteinExistence type="inferred from homology"/>
<dbReference type="AlphaFoldDB" id="A0A7W6JEW3"/>
<dbReference type="InterPro" id="IPR052932">
    <property type="entry name" value="OprB_Porin"/>
</dbReference>
<dbReference type="RefSeq" id="WP_246328930.1">
    <property type="nucleotide sequence ID" value="NZ_JACIDM010000003.1"/>
</dbReference>
<evidence type="ECO:0000256" key="2">
    <source>
        <dbReference type="RuleBase" id="RU363072"/>
    </source>
</evidence>
<feature type="signal peptide" evidence="2">
    <location>
        <begin position="1"/>
        <end position="21"/>
    </location>
</feature>
<comment type="caution">
    <text evidence="3">The sequence shown here is derived from an EMBL/GenBank/DDBJ whole genome shotgun (WGS) entry which is preliminary data.</text>
</comment>
<evidence type="ECO:0000313" key="3">
    <source>
        <dbReference type="EMBL" id="MBB4083858.1"/>
    </source>
</evidence>
<dbReference type="PANTHER" id="PTHR37944">
    <property type="entry name" value="PORIN B"/>
    <property type="match status" value="1"/>
</dbReference>
<name>A0A7W6JEW3_9CAUL</name>
<gene>
    <name evidence="3" type="ORF">GGR12_002746</name>
</gene>
<dbReference type="InterPro" id="IPR007049">
    <property type="entry name" value="Carb-sel_porin_OprB"/>
</dbReference>
<dbReference type="GO" id="GO:0015288">
    <property type="term" value="F:porin activity"/>
    <property type="evidence" value="ECO:0007669"/>
    <property type="project" value="InterPro"/>
</dbReference>
<dbReference type="PANTHER" id="PTHR37944:SF1">
    <property type="entry name" value="PORIN B"/>
    <property type="match status" value="1"/>
</dbReference>
<reference evidence="3 4" key="1">
    <citation type="submission" date="2020-08" db="EMBL/GenBank/DDBJ databases">
        <title>Genomic Encyclopedia of Type Strains, Phase IV (KMG-IV): sequencing the most valuable type-strain genomes for metagenomic binning, comparative biology and taxonomic classification.</title>
        <authorList>
            <person name="Goeker M."/>
        </authorList>
    </citation>
    <scope>NUCLEOTIDE SEQUENCE [LARGE SCALE GENOMIC DNA]</scope>
    <source>
        <strain evidence="3 4">DSM 23960</strain>
    </source>
</reference>
<dbReference type="GO" id="GO:0016020">
    <property type="term" value="C:membrane"/>
    <property type="evidence" value="ECO:0007669"/>
    <property type="project" value="InterPro"/>
</dbReference>
<evidence type="ECO:0000313" key="4">
    <source>
        <dbReference type="Proteomes" id="UP000529946"/>
    </source>
</evidence>
<keyword evidence="2" id="KW-0732">Signal</keyword>
<dbReference type="Proteomes" id="UP000529946">
    <property type="component" value="Unassembled WGS sequence"/>
</dbReference>
<dbReference type="Gene3D" id="2.40.160.180">
    <property type="entry name" value="Carbohydrate-selective porin OprB"/>
    <property type="match status" value="1"/>
</dbReference>
<sequence length="386" mass="40150">MTSAVAGGFLAALAVSGQCSAQESDSAWSTEVTYTADITGVVSGGPVQAGKFLDNLDVIIDGDLDRLIGWRGAKLHLYLLNNNGGQPNNVAGTLQGVDNIEVGDTGARLYELWIEQDFDGKGSVLAGLYDVNSEFYSTAASDLLIAPPFGIGSELAATGPNGPSIFPSTALAVRARIGSAEGSYLQVAAVNAEASTLGDVDGVDADFDTGGLFLAEAGWTGPLRVAVGGWRYSEEQDDIRDTLPGGDPARSTAQGAYLLAEGPLYSNDDGLAARAFLRAGVSDGDTTDFEGGWQAGIRLDQVLASRPDSAFSIGVHQGLLSDKARANFRDDLIDPARAEQGVEITYADTIGRLTIQPSVQWIANPGGDRDADAIVVATLRLAVAIH</sequence>
<organism evidence="3 4">
    <name type="scientific">Brevundimonas lenta</name>
    <dbReference type="NCBI Taxonomy" id="424796"/>
    <lineage>
        <taxon>Bacteria</taxon>
        <taxon>Pseudomonadati</taxon>
        <taxon>Pseudomonadota</taxon>
        <taxon>Alphaproteobacteria</taxon>
        <taxon>Caulobacterales</taxon>
        <taxon>Caulobacteraceae</taxon>
        <taxon>Brevundimonas</taxon>
    </lineage>
</organism>
<feature type="chain" id="PRO_5031589986" evidence="2">
    <location>
        <begin position="22"/>
        <end position="386"/>
    </location>
</feature>
<evidence type="ECO:0000256" key="1">
    <source>
        <dbReference type="ARBA" id="ARBA00008769"/>
    </source>
</evidence>
<comment type="similarity">
    <text evidence="1 2">Belongs to the OprB family.</text>
</comment>
<dbReference type="Pfam" id="PF04966">
    <property type="entry name" value="OprB"/>
    <property type="match status" value="1"/>
</dbReference>
<keyword evidence="4" id="KW-1185">Reference proteome</keyword>
<dbReference type="EMBL" id="JACIDM010000003">
    <property type="protein sequence ID" value="MBB4083858.1"/>
    <property type="molecule type" value="Genomic_DNA"/>
</dbReference>